<gene>
    <name evidence="1" type="ORF">FHX73_18117</name>
</gene>
<evidence type="ECO:0000313" key="2">
    <source>
        <dbReference type="Proteomes" id="UP000317940"/>
    </source>
</evidence>
<reference evidence="1 2" key="1">
    <citation type="submission" date="2019-06" db="EMBL/GenBank/DDBJ databases">
        <title>Sequencing the genomes of 1000 actinobacteria strains.</title>
        <authorList>
            <person name="Klenk H.-P."/>
        </authorList>
    </citation>
    <scope>NUCLEOTIDE SEQUENCE [LARGE SCALE GENOMIC DNA]</scope>
    <source>
        <strain evidence="1 2">DSM 44826</strain>
    </source>
</reference>
<keyword evidence="2" id="KW-1185">Reference proteome</keyword>
<accession>A0A561SA41</accession>
<evidence type="ECO:0000313" key="1">
    <source>
        <dbReference type="EMBL" id="TWF71746.1"/>
    </source>
</evidence>
<dbReference type="Proteomes" id="UP000317940">
    <property type="component" value="Unassembled WGS sequence"/>
</dbReference>
<comment type="caution">
    <text evidence="1">The sequence shown here is derived from an EMBL/GenBank/DDBJ whole genome shotgun (WGS) entry which is preliminary data.</text>
</comment>
<organism evidence="1 2">
    <name type="scientific">Kitasatospora viridis</name>
    <dbReference type="NCBI Taxonomy" id="281105"/>
    <lineage>
        <taxon>Bacteria</taxon>
        <taxon>Bacillati</taxon>
        <taxon>Actinomycetota</taxon>
        <taxon>Actinomycetes</taxon>
        <taxon>Kitasatosporales</taxon>
        <taxon>Streptomycetaceae</taxon>
        <taxon>Kitasatospora</taxon>
    </lineage>
</organism>
<dbReference type="AlphaFoldDB" id="A0A561SA41"/>
<dbReference type="EMBL" id="VIWT01000008">
    <property type="protein sequence ID" value="TWF71746.1"/>
    <property type="molecule type" value="Genomic_DNA"/>
</dbReference>
<protein>
    <submittedName>
        <fullName evidence="1">Uncharacterized protein</fullName>
    </submittedName>
</protein>
<dbReference type="RefSeq" id="WP_145911539.1">
    <property type="nucleotide sequence ID" value="NZ_BAAAMZ010000022.1"/>
</dbReference>
<dbReference type="OrthoDB" id="4123106at2"/>
<proteinExistence type="predicted"/>
<sequence length="216" mass="24073">MQLEEITVRALTDDEIKALTPEDVIYVPDPDFKHDPFKHDSDPNPLILILVEARRAERGEYYLKQGSLQVQNIYGVEYWVPATQVFTADPDGQAMPKFSTAGTNLSLALYIPGMSEEEAKTAVFDALRAKFGAGVVQVWNARTRPVKDLRYDVYEEKMVYQPGPSKKDPGTYVATRVRTVANGVLGGQVQYLRGQNAGTRLVTEIHIPAESVTETI</sequence>
<name>A0A561SA41_9ACTN</name>